<evidence type="ECO:0000259" key="2">
    <source>
        <dbReference type="Pfam" id="PF13670"/>
    </source>
</evidence>
<sequence length="104" mass="11102">MNIQTRSTGLRTGLIAAVASLAAVAGVGYAQTQQAAQEKLVEVPANALSAGDIESRLTAQGIKVKEIEIHDLIAEVDGYDAQGREIDVVVDRRNGEMLAHRFDD</sequence>
<feature type="domain" description="PepSY" evidence="2">
    <location>
        <begin position="17"/>
        <end position="99"/>
    </location>
</feature>
<dbReference type="InterPro" id="IPR025711">
    <property type="entry name" value="PepSY"/>
</dbReference>
<name>A0ABS1X4H1_9GAMM</name>
<evidence type="ECO:0000313" key="3">
    <source>
        <dbReference type="EMBL" id="MBM0108112.1"/>
    </source>
</evidence>
<comment type="caution">
    <text evidence="3">The sequence shown here is derived from an EMBL/GenBank/DDBJ whole genome shotgun (WGS) entry which is preliminary data.</text>
</comment>
<organism evidence="3 4">
    <name type="scientific">Steroidobacter gossypii</name>
    <dbReference type="NCBI Taxonomy" id="2805490"/>
    <lineage>
        <taxon>Bacteria</taxon>
        <taxon>Pseudomonadati</taxon>
        <taxon>Pseudomonadota</taxon>
        <taxon>Gammaproteobacteria</taxon>
        <taxon>Steroidobacterales</taxon>
        <taxon>Steroidobacteraceae</taxon>
        <taxon>Steroidobacter</taxon>
    </lineage>
</organism>
<dbReference type="RefSeq" id="WP_203170219.1">
    <property type="nucleotide sequence ID" value="NZ_JAEVLS010000006.1"/>
</dbReference>
<evidence type="ECO:0000256" key="1">
    <source>
        <dbReference type="SAM" id="SignalP"/>
    </source>
</evidence>
<feature type="signal peptide" evidence="1">
    <location>
        <begin position="1"/>
        <end position="25"/>
    </location>
</feature>
<keyword evidence="1" id="KW-0732">Signal</keyword>
<reference evidence="3 4" key="1">
    <citation type="journal article" date="2021" name="Int. J. Syst. Evol. Microbiol.">
        <title>Steroidobacter gossypii sp. nov., isolated from soil of cotton cropping field.</title>
        <authorList>
            <person name="Huang R."/>
            <person name="Yang S."/>
            <person name="Zhen C."/>
            <person name="Liu W."/>
        </authorList>
    </citation>
    <scope>NUCLEOTIDE SEQUENCE [LARGE SCALE GENOMIC DNA]</scope>
    <source>
        <strain evidence="3 4">S1-65</strain>
    </source>
</reference>
<gene>
    <name evidence="3" type="ORF">JM946_25555</name>
</gene>
<proteinExistence type="predicted"/>
<keyword evidence="4" id="KW-1185">Reference proteome</keyword>
<feature type="chain" id="PRO_5046502404" evidence="1">
    <location>
        <begin position="26"/>
        <end position="104"/>
    </location>
</feature>
<accession>A0ABS1X4H1</accession>
<dbReference type="Pfam" id="PF13670">
    <property type="entry name" value="PepSY_2"/>
    <property type="match status" value="1"/>
</dbReference>
<protein>
    <submittedName>
        <fullName evidence="3">PepSY domain-containing protein</fullName>
    </submittedName>
</protein>
<dbReference type="EMBL" id="JAEVLS010000006">
    <property type="protein sequence ID" value="MBM0108112.1"/>
    <property type="molecule type" value="Genomic_DNA"/>
</dbReference>
<dbReference type="Proteomes" id="UP000661077">
    <property type="component" value="Unassembled WGS sequence"/>
</dbReference>
<evidence type="ECO:0000313" key="4">
    <source>
        <dbReference type="Proteomes" id="UP000661077"/>
    </source>
</evidence>